<reference evidence="3 4" key="1">
    <citation type="submission" date="2008-02" db="EMBL/GenBank/DDBJ databases">
        <title>A 6x draft sequence assembly of the Pongo pygmaeus abelii genome.</title>
        <authorList>
            <person name="Wilson R.K."/>
            <person name="Mardis E."/>
        </authorList>
    </citation>
    <scope>NUCLEOTIDE SEQUENCE [LARGE SCALE GENOMIC DNA]</scope>
</reference>
<protein>
    <submittedName>
        <fullName evidence="3">Uncharacterized protein</fullName>
    </submittedName>
</protein>
<proteinExistence type="predicted"/>
<dbReference type="AlphaFoldDB" id="A0A8I5U929"/>
<organism evidence="3 4">
    <name type="scientific">Pongo abelii</name>
    <name type="common">Sumatran orangutan</name>
    <name type="synonym">Pongo pygmaeus abelii</name>
    <dbReference type="NCBI Taxonomy" id="9601"/>
    <lineage>
        <taxon>Eukaryota</taxon>
        <taxon>Metazoa</taxon>
        <taxon>Chordata</taxon>
        <taxon>Craniata</taxon>
        <taxon>Vertebrata</taxon>
        <taxon>Euteleostomi</taxon>
        <taxon>Mammalia</taxon>
        <taxon>Eutheria</taxon>
        <taxon>Euarchontoglires</taxon>
        <taxon>Primates</taxon>
        <taxon>Haplorrhini</taxon>
        <taxon>Catarrhini</taxon>
        <taxon>Hominidae</taxon>
        <taxon>Pongo</taxon>
    </lineage>
</organism>
<evidence type="ECO:0000256" key="1">
    <source>
        <dbReference type="SAM" id="MobiDB-lite"/>
    </source>
</evidence>
<reference evidence="3" key="2">
    <citation type="submission" date="2025-08" db="UniProtKB">
        <authorList>
            <consortium name="Ensembl"/>
        </authorList>
    </citation>
    <scope>IDENTIFICATION</scope>
</reference>
<sequence length="225" mass="26119">SFKVESERRRRIREIFRREEPRGPEGAEAAAERKSTKNTALLGTSFKSTSRSPRGSSHHQLSQRASGHLGTRGCNLCDRPEVSSPNVEIKKTNTNKKVGKRYESIVYRKRKYKWFLFLFFWVFFCFFVFFFFLRWSFSLLPRLERGCMISAHCNLHLPVSSDSPPSASQVARITGAYYHAWLIFVFLIEMGFLHVGQPSLELLVSSDPKCWDYRHEPPRLATNGF</sequence>
<name>A0A8I5U929_PONAB</name>
<dbReference type="GeneTree" id="ENSGT01120000271815"/>
<dbReference type="Proteomes" id="UP000001595">
    <property type="component" value="Chromosome 22"/>
</dbReference>
<dbReference type="PRINTS" id="PR02045">
    <property type="entry name" value="F138DOMAIN"/>
</dbReference>
<evidence type="ECO:0000256" key="2">
    <source>
        <dbReference type="SAM" id="Phobius"/>
    </source>
</evidence>
<keyword evidence="2" id="KW-1133">Transmembrane helix</keyword>
<feature type="compositionally biased region" description="Basic and acidic residues" evidence="1">
    <location>
        <begin position="1"/>
        <end position="35"/>
    </location>
</feature>
<reference evidence="3" key="3">
    <citation type="submission" date="2025-09" db="UniProtKB">
        <authorList>
            <consortium name="Ensembl"/>
        </authorList>
    </citation>
    <scope>IDENTIFICATION</scope>
</reference>
<dbReference type="PANTHER" id="PTHR12138">
    <property type="entry name" value="PRIMATE-EXPANDED PROTEIN FAMILY"/>
    <property type="match status" value="1"/>
</dbReference>
<keyword evidence="2" id="KW-0812">Transmembrane</keyword>
<evidence type="ECO:0000313" key="4">
    <source>
        <dbReference type="Proteomes" id="UP000001595"/>
    </source>
</evidence>
<feature type="region of interest" description="Disordered" evidence="1">
    <location>
        <begin position="1"/>
        <end position="69"/>
    </location>
</feature>
<feature type="transmembrane region" description="Helical" evidence="2">
    <location>
        <begin position="114"/>
        <end position="133"/>
    </location>
</feature>
<feature type="compositionally biased region" description="Polar residues" evidence="1">
    <location>
        <begin position="37"/>
        <end position="65"/>
    </location>
</feature>
<dbReference type="Ensembl" id="ENSPPYT00000047273.1">
    <property type="protein sequence ID" value="ENSPPYP00000039109.1"/>
    <property type="gene ID" value="ENSPPYG00000039841.1"/>
</dbReference>
<dbReference type="PANTHER" id="PTHR12138:SF152">
    <property type="entry name" value="C2H2-TYPE DOMAIN-CONTAINING PROTEIN"/>
    <property type="match status" value="1"/>
</dbReference>
<accession>A0A8I5U929</accession>
<keyword evidence="4" id="KW-1185">Reference proteome</keyword>
<evidence type="ECO:0000313" key="3">
    <source>
        <dbReference type="Ensembl" id="ENSPPYP00000039109.1"/>
    </source>
</evidence>
<keyword evidence="2" id="KW-0472">Membrane</keyword>